<dbReference type="Proteomes" id="UP001054837">
    <property type="component" value="Unassembled WGS sequence"/>
</dbReference>
<name>A0AAV4MTW2_9ARAC</name>
<protein>
    <submittedName>
        <fullName evidence="1">Uncharacterized protein</fullName>
    </submittedName>
</protein>
<evidence type="ECO:0000313" key="1">
    <source>
        <dbReference type="EMBL" id="GIX75375.1"/>
    </source>
</evidence>
<keyword evidence="2" id="KW-1185">Reference proteome</keyword>
<comment type="caution">
    <text evidence="1">The sequence shown here is derived from an EMBL/GenBank/DDBJ whole genome shotgun (WGS) entry which is preliminary data.</text>
</comment>
<accession>A0AAV4MTW2</accession>
<gene>
    <name evidence="1" type="ORF">CDAR_611801</name>
</gene>
<proteinExistence type="predicted"/>
<dbReference type="EMBL" id="BPLQ01000822">
    <property type="protein sequence ID" value="GIX75375.1"/>
    <property type="molecule type" value="Genomic_DNA"/>
</dbReference>
<sequence length="145" mass="16281">MMTLFRRLCGSGSGLVKAHLLAAFGYGVSEDTRQQSSLWFWFWVSESSSAAAFGYGVSEDTRQVRGRGVRTLDGQLVNSLDVDDSVPVGGDDQLFLNSLHNRTESSFVNSREEKALKDSQAKWHCYLNNEFFAVRTPNFYHAMVN</sequence>
<evidence type="ECO:0000313" key="2">
    <source>
        <dbReference type="Proteomes" id="UP001054837"/>
    </source>
</evidence>
<organism evidence="1 2">
    <name type="scientific">Caerostris darwini</name>
    <dbReference type="NCBI Taxonomy" id="1538125"/>
    <lineage>
        <taxon>Eukaryota</taxon>
        <taxon>Metazoa</taxon>
        <taxon>Ecdysozoa</taxon>
        <taxon>Arthropoda</taxon>
        <taxon>Chelicerata</taxon>
        <taxon>Arachnida</taxon>
        <taxon>Araneae</taxon>
        <taxon>Araneomorphae</taxon>
        <taxon>Entelegynae</taxon>
        <taxon>Araneoidea</taxon>
        <taxon>Araneidae</taxon>
        <taxon>Caerostris</taxon>
    </lineage>
</organism>
<reference evidence="1 2" key="1">
    <citation type="submission" date="2021-06" db="EMBL/GenBank/DDBJ databases">
        <title>Caerostris darwini draft genome.</title>
        <authorList>
            <person name="Kono N."/>
            <person name="Arakawa K."/>
        </authorList>
    </citation>
    <scope>NUCLEOTIDE SEQUENCE [LARGE SCALE GENOMIC DNA]</scope>
</reference>
<dbReference type="AlphaFoldDB" id="A0AAV4MTW2"/>